<dbReference type="OrthoDB" id="2447941at2"/>
<dbReference type="Pfam" id="PF05975">
    <property type="entry name" value="EcsB"/>
    <property type="match status" value="1"/>
</dbReference>
<feature type="transmembrane region" description="Helical" evidence="1">
    <location>
        <begin position="137"/>
        <end position="159"/>
    </location>
</feature>
<dbReference type="KEGG" id="ocn:CUC15_07225"/>
<keyword evidence="1" id="KW-0472">Membrane</keyword>
<keyword evidence="1" id="KW-1133">Transmembrane helix</keyword>
<gene>
    <name evidence="2" type="ORF">CUC15_07225</name>
</gene>
<reference evidence="3" key="1">
    <citation type="submission" date="2017-11" db="EMBL/GenBank/DDBJ databases">
        <authorList>
            <person name="Zhu W."/>
        </authorList>
    </citation>
    <scope>NUCLEOTIDE SEQUENCE [LARGE SCALE GENOMIC DNA]</scope>
    <source>
        <strain evidence="3">160</strain>
    </source>
</reference>
<feature type="transmembrane region" description="Helical" evidence="1">
    <location>
        <begin position="286"/>
        <end position="305"/>
    </location>
</feature>
<feature type="transmembrane region" description="Helical" evidence="1">
    <location>
        <begin position="311"/>
        <end position="329"/>
    </location>
</feature>
<dbReference type="PIRSF" id="PIRSF037259">
    <property type="entry name" value="EcsB_ABC"/>
    <property type="match status" value="1"/>
</dbReference>
<dbReference type="GO" id="GO:0016020">
    <property type="term" value="C:membrane"/>
    <property type="evidence" value="ECO:0007669"/>
    <property type="project" value="InterPro"/>
</dbReference>
<evidence type="ECO:0000313" key="2">
    <source>
        <dbReference type="EMBL" id="AXI08718.1"/>
    </source>
</evidence>
<feature type="transmembrane region" description="Helical" evidence="1">
    <location>
        <begin position="103"/>
        <end position="125"/>
    </location>
</feature>
<dbReference type="RefSeq" id="WP_114916015.1">
    <property type="nucleotide sequence ID" value="NZ_CP024848.1"/>
</dbReference>
<sequence>MFNSHEFYKKRLSAHLKELGRYTRYILNGHMVVVMFFLISATAFYYQQWLTELPENFPTALVIGVSLGLLVSYSPVRTLLQEPDLVFIIVAEDKMNAYFRNSLIYSFVVQLYLILLLVAAFSPLYFAAFPERTGTGYLLTLAIVLLFKVGNLIANWWMLKVREARVRQIDLLARTFLNIVIFYFIIQGNLFFAGIITILFVLLFLYDFSVSKKQAGIAWDLLVEKDQNRMQSFYRFANMFADVPHLKNRTKRRQWLVSLISSRIPFAKKQTYDYLYRITFIRSGDYVGMYLRLIIIGGLFIYLIPNIWMKVLFGLLFIYLSSFQMMPLYQHFRTNIWLDLYPVDHILKKAAILKIIHQLSFVQVIIYALLFIVLQEYLGFIVFIVAGGLFSISFINGYIKSKLV</sequence>
<dbReference type="EMBL" id="CP024848">
    <property type="protein sequence ID" value="AXI08718.1"/>
    <property type="molecule type" value="Genomic_DNA"/>
</dbReference>
<keyword evidence="1" id="KW-0812">Transmembrane</keyword>
<feature type="transmembrane region" description="Helical" evidence="1">
    <location>
        <begin position="380"/>
        <end position="399"/>
    </location>
</feature>
<organism evidence="2 3">
    <name type="scientific">Oceanobacillus zhaokaii</name>
    <dbReference type="NCBI Taxonomy" id="2052660"/>
    <lineage>
        <taxon>Bacteria</taxon>
        <taxon>Bacillati</taxon>
        <taxon>Bacillota</taxon>
        <taxon>Bacilli</taxon>
        <taxon>Bacillales</taxon>
        <taxon>Bacillaceae</taxon>
        <taxon>Oceanobacillus</taxon>
    </lineage>
</organism>
<evidence type="ECO:0000256" key="1">
    <source>
        <dbReference type="SAM" id="Phobius"/>
    </source>
</evidence>
<accession>A0A345PFD8</accession>
<dbReference type="InterPro" id="IPR010288">
    <property type="entry name" value="EcsB_ABC"/>
</dbReference>
<dbReference type="AlphaFoldDB" id="A0A345PFD8"/>
<keyword evidence="3" id="KW-1185">Reference proteome</keyword>
<protein>
    <submittedName>
        <fullName evidence="2">ABC transporter permease</fullName>
    </submittedName>
</protein>
<dbReference type="Proteomes" id="UP000253908">
    <property type="component" value="Chromosome"/>
</dbReference>
<name>A0A345PFD8_9BACI</name>
<feature type="transmembrane region" description="Helical" evidence="1">
    <location>
        <begin position="25"/>
        <end position="45"/>
    </location>
</feature>
<feature type="transmembrane region" description="Helical" evidence="1">
    <location>
        <begin position="57"/>
        <end position="76"/>
    </location>
</feature>
<evidence type="ECO:0000313" key="3">
    <source>
        <dbReference type="Proteomes" id="UP000253908"/>
    </source>
</evidence>
<proteinExistence type="predicted"/>
<feature type="transmembrane region" description="Helical" evidence="1">
    <location>
        <begin position="350"/>
        <end position="374"/>
    </location>
</feature>